<proteinExistence type="predicted"/>
<evidence type="ECO:0000256" key="4">
    <source>
        <dbReference type="ARBA" id="ARBA00015841"/>
    </source>
</evidence>
<dbReference type="KEGG" id="cdep:91089158"/>
<evidence type="ECO:0000256" key="9">
    <source>
        <dbReference type="ARBA" id="ARBA00022989"/>
    </source>
</evidence>
<dbReference type="EC" id="2.4.1.142" evidence="3"/>
<evidence type="ECO:0000313" key="12">
    <source>
        <dbReference type="EMBL" id="WVN89719.1"/>
    </source>
</evidence>
<evidence type="ECO:0000313" key="13">
    <source>
        <dbReference type="Proteomes" id="UP000094043"/>
    </source>
</evidence>
<dbReference type="SUPFAM" id="SSF53756">
    <property type="entry name" value="UDP-Glycosyltransferase/glycogen phosphorylase"/>
    <property type="match status" value="1"/>
</dbReference>
<keyword evidence="13" id="KW-1185">Reference proteome</keyword>
<evidence type="ECO:0000256" key="8">
    <source>
        <dbReference type="ARBA" id="ARBA00022824"/>
    </source>
</evidence>
<reference evidence="12" key="2">
    <citation type="journal article" date="2022" name="Elife">
        <title>Obligate sexual reproduction of a homothallic fungus closely related to the Cryptococcus pathogenic species complex.</title>
        <authorList>
            <person name="Passer A.R."/>
            <person name="Clancey S.A."/>
            <person name="Shea T."/>
            <person name="David-Palma M."/>
            <person name="Averette A.F."/>
            <person name="Boekhout T."/>
            <person name="Porcel B.M."/>
            <person name="Nowrousian M."/>
            <person name="Cuomo C.A."/>
            <person name="Sun S."/>
            <person name="Heitman J."/>
            <person name="Coelho M.A."/>
        </authorList>
    </citation>
    <scope>NUCLEOTIDE SEQUENCE</scope>
    <source>
        <strain evidence="12">CBS 7841</strain>
    </source>
</reference>
<dbReference type="Gene3D" id="3.40.50.2000">
    <property type="entry name" value="Glycogen Phosphorylase B"/>
    <property type="match status" value="1"/>
</dbReference>
<keyword evidence="10" id="KW-0472">Membrane</keyword>
<keyword evidence="9" id="KW-1133">Transmembrane helix</keyword>
<evidence type="ECO:0000256" key="7">
    <source>
        <dbReference type="ARBA" id="ARBA00022692"/>
    </source>
</evidence>
<keyword evidence="5" id="KW-0328">Glycosyltransferase</keyword>
<keyword evidence="7" id="KW-0812">Transmembrane</keyword>
<comment type="pathway">
    <text evidence="2">Protein modification; protein glycosylation.</text>
</comment>
<evidence type="ECO:0000256" key="5">
    <source>
        <dbReference type="ARBA" id="ARBA00022676"/>
    </source>
</evidence>
<dbReference type="PANTHER" id="PTHR13036:SF0">
    <property type="entry name" value="CHITOBIOSYLDIPHOSPHODOLICHOL BETA-MANNOSYLTRANSFERASE"/>
    <property type="match status" value="1"/>
</dbReference>
<dbReference type="RefSeq" id="XP_066070419.1">
    <property type="nucleotide sequence ID" value="XM_066214322.1"/>
</dbReference>
<accession>A0A1E3IMU1</accession>
<dbReference type="VEuPathDB" id="FungiDB:L203_01837"/>
<name>A0A1E3IMU1_9TREE</name>
<comment type="function">
    <text evidence="11">Participates in the formation of the lipid-linked precursor oligosaccharide for N-glycosylation. Involved in assembling the dolichol-pyrophosphate-GlcNAc(2)-Man(5) intermediate on the cytoplasmic surface of the ER.</text>
</comment>
<dbReference type="GO" id="GO:0004578">
    <property type="term" value="F:chitobiosyldiphosphodolichol beta-mannosyltransferase activity"/>
    <property type="evidence" value="ECO:0007669"/>
    <property type="project" value="UniProtKB-EC"/>
</dbReference>
<dbReference type="GO" id="GO:0005789">
    <property type="term" value="C:endoplasmic reticulum membrane"/>
    <property type="evidence" value="ECO:0007669"/>
    <property type="project" value="UniProtKB-SubCell"/>
</dbReference>
<dbReference type="PANTHER" id="PTHR13036">
    <property type="entry name" value="BETA1,4 MANNOSYLTRANSFERASE"/>
    <property type="match status" value="1"/>
</dbReference>
<organism evidence="12 13">
    <name type="scientific">Cryptococcus depauperatus CBS 7841</name>
    <dbReference type="NCBI Taxonomy" id="1295531"/>
    <lineage>
        <taxon>Eukaryota</taxon>
        <taxon>Fungi</taxon>
        <taxon>Dikarya</taxon>
        <taxon>Basidiomycota</taxon>
        <taxon>Agaricomycotina</taxon>
        <taxon>Tremellomycetes</taxon>
        <taxon>Tremellales</taxon>
        <taxon>Cryptococcaceae</taxon>
        <taxon>Cryptococcus</taxon>
    </lineage>
</organism>
<dbReference type="Proteomes" id="UP000094043">
    <property type="component" value="Chromosome 6"/>
</dbReference>
<reference evidence="12" key="1">
    <citation type="submission" date="2016-06" db="EMBL/GenBank/DDBJ databases">
        <authorList>
            <person name="Cuomo C."/>
            <person name="Litvintseva A."/>
            <person name="Heitman J."/>
            <person name="Chen Y."/>
            <person name="Sun S."/>
            <person name="Springer D."/>
            <person name="Dromer F."/>
            <person name="Young S."/>
            <person name="Zeng Q."/>
            <person name="Chapman S."/>
            <person name="Gujja S."/>
            <person name="Saif S."/>
            <person name="Birren B."/>
        </authorList>
    </citation>
    <scope>NUCLEOTIDE SEQUENCE</scope>
    <source>
        <strain evidence="12">CBS 7841</strain>
    </source>
</reference>
<evidence type="ECO:0000256" key="6">
    <source>
        <dbReference type="ARBA" id="ARBA00022679"/>
    </source>
</evidence>
<sequence>MGEVEPYNPFKDPNVISVHIILPVFLLIITPSTLFFFFLIKRVSSKSSKRQTATVLVLGDVGRSPRMMYHVDSLARHGWSTYLVGFQDTDPIQSLMENPRVHLLGLEKPPKFVGSLPWVFRATLGAVFQTVSAFYICIWKIPYNTEILLVQNPPAIPTLALAQFVCLVTKTKLVIDWHNTGYSLLALRVGKRSMLVKIAKWFESTFGRSAYAHIFVTRALEEYLVREWRLEGRKTVLHDRPPPHFHRTDPVNQHLLMTRLIPELDAPFPPELSLKESNCAVFTKVSDTTHLPVLKPDRPALVVSSTSWTVDEDFSLLVTALDAYQSARDSGSPLTKLIVLVTGMGSLRAPFEKIVAEREGSQWKDIIVRCVFLPANDYPTLLGCADLGVSLHSSSSGRDLPMKVVDMFGCGVPVLARNFACIDELVKEGRNGMVFNTGEELGTQMIDLLSSFPSSEKLAKLRSFFDMGAKTEKNTFSSDTEKDEWLTWEENWNKIIYNGILAKIR</sequence>
<evidence type="ECO:0000256" key="10">
    <source>
        <dbReference type="ARBA" id="ARBA00023136"/>
    </source>
</evidence>
<protein>
    <recommendedName>
        <fullName evidence="4">Chitobiosyldiphosphodolichol beta-mannosyltransferase</fullName>
        <ecNumber evidence="3">2.4.1.142</ecNumber>
    </recommendedName>
</protein>
<dbReference type="GeneID" id="91089158"/>
<evidence type="ECO:0000256" key="11">
    <source>
        <dbReference type="ARBA" id="ARBA00024899"/>
    </source>
</evidence>
<evidence type="ECO:0000256" key="2">
    <source>
        <dbReference type="ARBA" id="ARBA00004922"/>
    </source>
</evidence>
<reference evidence="12" key="3">
    <citation type="submission" date="2024-01" db="EMBL/GenBank/DDBJ databases">
        <authorList>
            <person name="Coelho M.A."/>
            <person name="David-Palma M."/>
            <person name="Shea T."/>
            <person name="Sun S."/>
            <person name="Cuomo C.A."/>
            <person name="Heitman J."/>
        </authorList>
    </citation>
    <scope>NUCLEOTIDE SEQUENCE</scope>
    <source>
        <strain evidence="12">CBS 7841</strain>
    </source>
</reference>
<dbReference type="OrthoDB" id="614844at2759"/>
<gene>
    <name evidence="12" type="ORF">L203_104949</name>
</gene>
<comment type="subcellular location">
    <subcellularLocation>
        <location evidence="1">Endoplasmic reticulum membrane</location>
        <topology evidence="1">Single-pass membrane protein</topology>
    </subcellularLocation>
</comment>
<evidence type="ECO:0000256" key="3">
    <source>
        <dbReference type="ARBA" id="ARBA00012611"/>
    </source>
</evidence>
<dbReference type="EMBL" id="CP143789">
    <property type="protein sequence ID" value="WVN89719.1"/>
    <property type="molecule type" value="Genomic_DNA"/>
</dbReference>
<keyword evidence="8" id="KW-0256">Endoplasmic reticulum</keyword>
<evidence type="ECO:0000256" key="1">
    <source>
        <dbReference type="ARBA" id="ARBA00004389"/>
    </source>
</evidence>
<keyword evidence="6" id="KW-0808">Transferase</keyword>
<dbReference type="AlphaFoldDB" id="A0A1E3IMU1"/>
<dbReference type="Pfam" id="PF13692">
    <property type="entry name" value="Glyco_trans_1_4"/>
    <property type="match status" value="1"/>
</dbReference>
<dbReference type="InterPro" id="IPR026051">
    <property type="entry name" value="ALG1-like"/>
</dbReference>